<dbReference type="STRING" id="314225.ELI_09270"/>
<dbReference type="Proteomes" id="UP000008808">
    <property type="component" value="Chromosome"/>
</dbReference>
<dbReference type="RefSeq" id="WP_011414774.1">
    <property type="nucleotide sequence ID" value="NC_007722.1"/>
</dbReference>
<dbReference type="AlphaFoldDB" id="Q2N8P5"/>
<proteinExistence type="predicted"/>
<evidence type="ECO:0000313" key="2">
    <source>
        <dbReference type="Proteomes" id="UP000008808"/>
    </source>
</evidence>
<protein>
    <submittedName>
        <fullName evidence="1">Uncharacterized protein</fullName>
    </submittedName>
</protein>
<reference evidence="2" key="1">
    <citation type="journal article" date="2009" name="J. Bacteriol.">
        <title>Complete genome sequence of Erythrobacter litoralis HTCC2594.</title>
        <authorList>
            <person name="Oh H.M."/>
            <person name="Giovannoni S.J."/>
            <person name="Ferriera S."/>
            <person name="Johnson J."/>
            <person name="Cho J.C."/>
        </authorList>
    </citation>
    <scope>NUCLEOTIDE SEQUENCE [LARGE SCALE GENOMIC DNA]</scope>
    <source>
        <strain evidence="2">HTCC2594</strain>
    </source>
</reference>
<accession>Q2N8P5</accession>
<evidence type="ECO:0000313" key="1">
    <source>
        <dbReference type="EMBL" id="ABC63946.1"/>
    </source>
</evidence>
<dbReference type="EMBL" id="CP000157">
    <property type="protein sequence ID" value="ABC63946.1"/>
    <property type="molecule type" value="Genomic_DNA"/>
</dbReference>
<keyword evidence="2" id="KW-1185">Reference proteome</keyword>
<dbReference type="KEGG" id="eli:ELI_09270"/>
<sequence length="110" mass="11733">MKPVRVVLGAVPQLIEAIMRDVLSGSAAIEIVEVGDKPPHTDYDVLVLNSLEGDVGKSGYARPRPNAGIVMVASEGRTASVFKRLSEDLHLDESASLALENAILLAADRR</sequence>
<name>Q2N8P5_ERYLH</name>
<organism evidence="1 2">
    <name type="scientific">Erythrobacter litoralis (strain HTCC2594)</name>
    <dbReference type="NCBI Taxonomy" id="314225"/>
    <lineage>
        <taxon>Bacteria</taxon>
        <taxon>Pseudomonadati</taxon>
        <taxon>Pseudomonadota</taxon>
        <taxon>Alphaproteobacteria</taxon>
        <taxon>Sphingomonadales</taxon>
        <taxon>Erythrobacteraceae</taxon>
        <taxon>Erythrobacter/Porphyrobacter group</taxon>
        <taxon>Erythrobacter</taxon>
    </lineage>
</organism>
<gene>
    <name evidence="1" type="ordered locus">ELI_09270</name>
</gene>
<dbReference type="HOGENOM" id="CLU_2167120_0_0_5"/>